<organism evidence="1 2">
    <name type="scientific">Neofusicoccum parvum</name>
    <dbReference type="NCBI Taxonomy" id="310453"/>
    <lineage>
        <taxon>Eukaryota</taxon>
        <taxon>Fungi</taxon>
        <taxon>Dikarya</taxon>
        <taxon>Ascomycota</taxon>
        <taxon>Pezizomycotina</taxon>
        <taxon>Dothideomycetes</taxon>
        <taxon>Dothideomycetes incertae sedis</taxon>
        <taxon>Botryosphaeriales</taxon>
        <taxon>Botryosphaeriaceae</taxon>
        <taxon>Neofusicoccum</taxon>
    </lineage>
</organism>
<evidence type="ECO:0000313" key="2">
    <source>
        <dbReference type="Proteomes" id="UP001165186"/>
    </source>
</evidence>
<comment type="caution">
    <text evidence="1">The sequence shown here is derived from an EMBL/GenBank/DDBJ whole genome shotgun (WGS) entry which is preliminary data.</text>
</comment>
<reference evidence="1" key="1">
    <citation type="submission" date="2024-09" db="EMBL/GenBank/DDBJ databases">
        <title>Draft Genome Sequences of Neofusicoccum parvum.</title>
        <authorList>
            <person name="Ashida A."/>
            <person name="Camagna M."/>
            <person name="Tanaka A."/>
            <person name="Takemoto D."/>
        </authorList>
    </citation>
    <scope>NUCLEOTIDE SEQUENCE</scope>
    <source>
        <strain evidence="1">PPO83</strain>
    </source>
</reference>
<gene>
    <name evidence="1" type="primary">g6021</name>
    <name evidence="1" type="ORF">NpPPO83_00006021</name>
</gene>
<dbReference type="EMBL" id="BSXG01000010">
    <property type="protein sequence ID" value="GME23933.1"/>
    <property type="molecule type" value="Genomic_DNA"/>
</dbReference>
<sequence>MGKETFCIRPPGAENGPETETFELSDFDCLAPPFYTMLSLCYKLDKEQDREAIIQNLKEGLEITVGQYRIITATLQKKTPTGKFSAIRKRESGINFTVNRMDDGNDFPDFATLENADFPFEKMDINQLFPEDICKRIASVFQEFADPPAVVAQANFIRGGVILCVASHHRISDGIGTNYLVAHWAANARALSTKTALPAFDKARVDRTPLNFTGPQPSAERMAELKRQIGFVHHAGEGDNPPPATEPISIISLHFPKSKLALLKADASPPPVPASNGRADSALSYSNDTELHPGNAASSPTTNGTTKAADPAVPWISTYDAIIATLWRAVTRARLPTFLAQPTGPPTTSSQLHAVNLRAIAGVPPTYYGNVMALPVQTVPLPTLTSLAPTTPDPNLAAVAAAVRAGITACSSRAVARAVPEWVAGTPDKDAITMPNLMGTGLYGTSWRSMTYYADADYGFGRPRRVRRPPIPADGIYFVYPTRPVECGAGPDEGTDVVLALARSAAERFVRDGEVLRYAVVREG</sequence>
<keyword evidence="2" id="KW-1185">Reference proteome</keyword>
<protein>
    <submittedName>
        <fullName evidence="1">Trichothecene 3-o-acetyltransferase</fullName>
    </submittedName>
</protein>
<evidence type="ECO:0000313" key="1">
    <source>
        <dbReference type="EMBL" id="GME23933.1"/>
    </source>
</evidence>
<accession>A0ACB5RU23</accession>
<name>A0ACB5RU23_9PEZI</name>
<proteinExistence type="predicted"/>
<dbReference type="Proteomes" id="UP001165186">
    <property type="component" value="Unassembled WGS sequence"/>
</dbReference>